<gene>
    <name evidence="2" type="ORF">DH17_09655</name>
</gene>
<feature type="domain" description="Type IV pilin Tt1218-like" evidence="1">
    <location>
        <begin position="30"/>
        <end position="106"/>
    </location>
</feature>
<sequence length="173" mass="18723">MNKYNQMGIGMMEILVALLILAIGVLGFTALQLRAVDATDEAMSKIQAMNLARDLAERIRVNRAAFSTYDDNLNTTTQSATATPECIQTTNTTPCTTSVQMANYDTSQVVSQANDLGMKIRLPDCQVSGSQSRKCVYVAWGKTKAINSSTDSDACTNGGAYLPQAKCVIMELY</sequence>
<evidence type="ECO:0000313" key="3">
    <source>
        <dbReference type="Proteomes" id="UP000031012"/>
    </source>
</evidence>
<name>A0A0B2UFE3_9GAMM</name>
<dbReference type="EMBL" id="JHQK01000003">
    <property type="protein sequence ID" value="KHN67979.1"/>
    <property type="molecule type" value="Genomic_DNA"/>
</dbReference>
<accession>A0A0B2UFE3</accession>
<organism evidence="2 3">
    <name type="scientific">Acinetobacter oleivorans</name>
    <dbReference type="NCBI Taxonomy" id="1148157"/>
    <lineage>
        <taxon>Bacteria</taxon>
        <taxon>Pseudomonadati</taxon>
        <taxon>Pseudomonadota</taxon>
        <taxon>Gammaproteobacteria</taxon>
        <taxon>Moraxellales</taxon>
        <taxon>Moraxellaceae</taxon>
        <taxon>Acinetobacter</taxon>
    </lineage>
</organism>
<dbReference type="InterPro" id="IPR013362">
    <property type="entry name" value="Pilus_4_PilV"/>
</dbReference>
<dbReference type="Proteomes" id="UP000031012">
    <property type="component" value="Unassembled WGS sequence"/>
</dbReference>
<dbReference type="Pfam" id="PF22150">
    <property type="entry name" value="Tt1218-like"/>
    <property type="match status" value="1"/>
</dbReference>
<comment type="caution">
    <text evidence="2">The sequence shown here is derived from an EMBL/GenBank/DDBJ whole genome shotgun (WGS) entry which is preliminary data.</text>
</comment>
<dbReference type="AlphaFoldDB" id="A0A0B2UFE3"/>
<dbReference type="InterPro" id="IPR054402">
    <property type="entry name" value="Tt1218-like_dom"/>
</dbReference>
<dbReference type="NCBIfam" id="TIGR02523">
    <property type="entry name" value="type_IV_pilV"/>
    <property type="match status" value="1"/>
</dbReference>
<evidence type="ECO:0000313" key="2">
    <source>
        <dbReference type="EMBL" id="KHN67979.1"/>
    </source>
</evidence>
<protein>
    <submittedName>
        <fullName evidence="2">Pilus assembly protein</fullName>
    </submittedName>
</protein>
<reference evidence="2 3" key="1">
    <citation type="submission" date="2014-03" db="EMBL/GenBank/DDBJ databases">
        <title>Genome sequence of the diesel-degrader and plant-growth promoter Acinetobacter oleivorans PF-1 isolated from the roots of poplar tree.</title>
        <authorList>
            <person name="Gkorezis P."/>
            <person name="van Hamme J."/>
            <person name="Rineau F."/>
            <person name="Vangronsveld J."/>
            <person name="Francetti A."/>
        </authorList>
    </citation>
    <scope>NUCLEOTIDE SEQUENCE [LARGE SCALE GENOMIC DNA]</scope>
    <source>
        <strain evidence="2 3">PF1</strain>
    </source>
</reference>
<proteinExistence type="predicted"/>
<evidence type="ECO:0000259" key="1">
    <source>
        <dbReference type="Pfam" id="PF22150"/>
    </source>
</evidence>